<comment type="caution">
    <text evidence="2">The sequence shown here is derived from an EMBL/GenBank/DDBJ whole genome shotgun (WGS) entry which is preliminary data.</text>
</comment>
<dbReference type="AlphaFoldDB" id="A0A928USZ9"/>
<dbReference type="EMBL" id="PRDK01000001">
    <property type="protein sequence ID" value="MBE8712268.1"/>
    <property type="molecule type" value="Genomic_DNA"/>
</dbReference>
<dbReference type="PROSITE" id="PS51257">
    <property type="entry name" value="PROKAR_LIPOPROTEIN"/>
    <property type="match status" value="1"/>
</dbReference>
<accession>A0A928USZ9</accession>
<protein>
    <recommendedName>
        <fullName evidence="4">Fasciclin domain-containing protein</fullName>
    </recommendedName>
</protein>
<feature type="signal peptide" evidence="1">
    <location>
        <begin position="1"/>
        <end position="26"/>
    </location>
</feature>
<sequence>MKKIIFNSKKILFLGLSIFALLASCAKDDYYIDGGLANPHFDGTMLEYFDSKPRQFDTIAQIIRLAEMEEIFSTGDITFFAPSDDCIKRFIGTINTDGLNRDLYNSLLDTIVNLSDVSPEIWQAYLTPLIFKSKKLLADYPQVDFNLLNVHGGQNYISEWQTVSNIGVVFNDAVSADGKSVLKYLGYRQLNFTPFYANSATIDNNNTIPVASSDIQPTNGAVHVLDYTRRDRTIRLTYEIRQLIFDSKR</sequence>
<gene>
    <name evidence="2" type="ORF">C4F49_01060</name>
</gene>
<dbReference type="Gene3D" id="2.30.180.10">
    <property type="entry name" value="FAS1 domain"/>
    <property type="match status" value="1"/>
</dbReference>
<feature type="chain" id="PRO_5038001091" description="Fasciclin domain-containing protein" evidence="1">
    <location>
        <begin position="27"/>
        <end position="249"/>
    </location>
</feature>
<proteinExistence type="predicted"/>
<dbReference type="InterPro" id="IPR036378">
    <property type="entry name" value="FAS1_dom_sf"/>
</dbReference>
<name>A0A928USZ9_9SPHI</name>
<evidence type="ECO:0000256" key="1">
    <source>
        <dbReference type="SAM" id="SignalP"/>
    </source>
</evidence>
<dbReference type="RefSeq" id="WP_196934609.1">
    <property type="nucleotide sequence ID" value="NZ_MU158698.1"/>
</dbReference>
<evidence type="ECO:0000313" key="2">
    <source>
        <dbReference type="EMBL" id="MBE8712268.1"/>
    </source>
</evidence>
<evidence type="ECO:0000313" key="3">
    <source>
        <dbReference type="Proteomes" id="UP000616201"/>
    </source>
</evidence>
<organism evidence="2 3">
    <name type="scientific">Sphingobacterium hungaricum</name>
    <dbReference type="NCBI Taxonomy" id="2082723"/>
    <lineage>
        <taxon>Bacteria</taxon>
        <taxon>Pseudomonadati</taxon>
        <taxon>Bacteroidota</taxon>
        <taxon>Sphingobacteriia</taxon>
        <taxon>Sphingobacteriales</taxon>
        <taxon>Sphingobacteriaceae</taxon>
        <taxon>Sphingobacterium</taxon>
    </lineage>
</organism>
<dbReference type="SUPFAM" id="SSF82153">
    <property type="entry name" value="FAS1 domain"/>
    <property type="match status" value="1"/>
</dbReference>
<evidence type="ECO:0008006" key="4">
    <source>
        <dbReference type="Google" id="ProtNLM"/>
    </source>
</evidence>
<keyword evidence="3" id="KW-1185">Reference proteome</keyword>
<reference evidence="2" key="1">
    <citation type="submission" date="2018-02" db="EMBL/GenBank/DDBJ databases">
        <authorList>
            <person name="Vasarhelyi B.M."/>
            <person name="Deshmukh S."/>
            <person name="Balint B."/>
            <person name="Kukolya J."/>
        </authorList>
    </citation>
    <scope>NUCLEOTIDE SEQUENCE</scope>
    <source>
        <strain evidence="2">KB22</strain>
    </source>
</reference>
<dbReference type="Proteomes" id="UP000616201">
    <property type="component" value="Unassembled WGS sequence"/>
</dbReference>
<keyword evidence="1" id="KW-0732">Signal</keyword>